<evidence type="ECO:0000313" key="1">
    <source>
        <dbReference type="EMBL" id="AFH42014.1"/>
    </source>
</evidence>
<dbReference type="HOGENOM" id="CLU_3322792_0_0_2"/>
<sequence>MKDYKTGLFFNNFTMNLSDRIERGEEIQFIKASVESLR</sequence>
<protein>
    <submittedName>
        <fullName evidence="1">Uncharacterized protein</fullName>
    </submittedName>
</protein>
<accession>H9ZZ57</accession>
<organism evidence="1 2">
    <name type="scientific">Fervidicoccus fontis (strain DSM 19380 / JCM 18336 / VKM B-2539 / Kam940)</name>
    <dbReference type="NCBI Taxonomy" id="1163730"/>
    <lineage>
        <taxon>Archaea</taxon>
        <taxon>Thermoproteota</taxon>
        <taxon>Thermoprotei</taxon>
        <taxon>Fervidicoccales</taxon>
        <taxon>Fervidicoccaceae</taxon>
        <taxon>Fervidicoccus</taxon>
    </lineage>
</organism>
<name>H9ZZ57_FERFK</name>
<evidence type="ECO:0000313" key="2">
    <source>
        <dbReference type="Proteomes" id="UP000007391"/>
    </source>
</evidence>
<dbReference type="AlphaFoldDB" id="H9ZZ57"/>
<proteinExistence type="predicted"/>
<dbReference type="KEGG" id="ffo:FFONT_0018"/>
<gene>
    <name evidence="1" type="ordered locus">FFONT_0018</name>
</gene>
<dbReference type="InParanoid" id="H9ZZ57"/>
<dbReference type="Proteomes" id="UP000007391">
    <property type="component" value="Chromosome"/>
</dbReference>
<reference evidence="1 2" key="2">
    <citation type="journal article" date="2014" name="Extremophiles">
        <title>Analysis of the complete genome of Fervidococcus fontis confirms the distinct phylogenetic position of the order Fervidicoccales and suggests its environmental function.</title>
        <authorList>
            <person name="Lebedinsky A.V."/>
            <person name="Mardanov A.V."/>
            <person name="Kublanov I.V."/>
            <person name="Gumerov V.M."/>
            <person name="Beletsky A.V."/>
            <person name="Perevalova A.A."/>
            <person name="Bidzhieva S.Kh."/>
            <person name="Bonch-Osmolovskaya E.A."/>
            <person name="Skryabin K.G."/>
            <person name="Ravin N.V."/>
        </authorList>
    </citation>
    <scope>NUCLEOTIDE SEQUENCE [LARGE SCALE GENOMIC DNA]</scope>
    <source>
        <strain evidence="2">DSM 19380 / VKM B-2539 / Kam940</strain>
    </source>
</reference>
<dbReference type="EMBL" id="CP003423">
    <property type="protein sequence ID" value="AFH42014.1"/>
    <property type="molecule type" value="Genomic_DNA"/>
</dbReference>
<keyword evidence="2" id="KW-1185">Reference proteome</keyword>
<dbReference type="STRING" id="1163730.FFONT_0018"/>
<reference evidence="2" key="1">
    <citation type="submission" date="2012-03" db="EMBL/GenBank/DDBJ databases">
        <title>Fervidicoccus fontis complete genome analysis confirms its distinct phylogenetic position and predicts its environmental function.</title>
        <authorList>
            <person name="Lebedinsky A.V."/>
            <person name="Mardanov A.V."/>
            <person name="Gumerov V.M."/>
            <person name="Beletsky A.V."/>
            <person name="Kublanov I.V."/>
            <person name="Perevalova A.A."/>
            <person name="Bonch-Osmolovskaya E.A."/>
            <person name="Ravin N.V."/>
            <person name="Skryabin K.G."/>
        </authorList>
    </citation>
    <scope>NUCLEOTIDE SEQUENCE [LARGE SCALE GENOMIC DNA]</scope>
    <source>
        <strain evidence="2">DSM 19380 / VKM B-2539 / Kam940</strain>
    </source>
</reference>